<keyword evidence="2" id="KW-1185">Reference proteome</keyword>
<sequence>MEEEFKNFLRSKKISPKLLKEAEKDLFEEWLILFSAVNPKSFVMQKLYLINDIRRKYHLDKENSTTLNEA</sequence>
<dbReference type="EMBL" id="CP003345">
    <property type="protein sequence ID" value="AFM05675.1"/>
    <property type="molecule type" value="Genomic_DNA"/>
</dbReference>
<accession>I4ANZ0</accession>
<dbReference type="AlphaFoldDB" id="I4ANZ0"/>
<dbReference type="HOGENOM" id="CLU_2825785_0_0_10"/>
<dbReference type="STRING" id="880071.Fleli_3346"/>
<evidence type="ECO:0000313" key="2">
    <source>
        <dbReference type="Proteomes" id="UP000006054"/>
    </source>
</evidence>
<name>I4ANZ0_BERLS</name>
<evidence type="ECO:0000313" key="1">
    <source>
        <dbReference type="EMBL" id="AFM05675.1"/>
    </source>
</evidence>
<dbReference type="Proteomes" id="UP000006054">
    <property type="component" value="Chromosome"/>
</dbReference>
<dbReference type="OrthoDB" id="853871at2"/>
<reference evidence="2" key="1">
    <citation type="submission" date="2012-06" db="EMBL/GenBank/DDBJ databases">
        <title>The complete genome of Flexibacter litoralis DSM 6794.</title>
        <authorList>
            <person name="Lucas S."/>
            <person name="Copeland A."/>
            <person name="Lapidus A."/>
            <person name="Glavina del Rio T."/>
            <person name="Dalin E."/>
            <person name="Tice H."/>
            <person name="Bruce D."/>
            <person name="Goodwin L."/>
            <person name="Pitluck S."/>
            <person name="Peters L."/>
            <person name="Ovchinnikova G."/>
            <person name="Lu M."/>
            <person name="Kyrpides N."/>
            <person name="Mavromatis K."/>
            <person name="Ivanova N."/>
            <person name="Brettin T."/>
            <person name="Detter J.C."/>
            <person name="Han C."/>
            <person name="Larimer F."/>
            <person name="Land M."/>
            <person name="Hauser L."/>
            <person name="Markowitz V."/>
            <person name="Cheng J.-F."/>
            <person name="Hugenholtz P."/>
            <person name="Woyke T."/>
            <person name="Wu D."/>
            <person name="Spring S."/>
            <person name="Lang E."/>
            <person name="Kopitz M."/>
            <person name="Brambilla E."/>
            <person name="Klenk H.-P."/>
            <person name="Eisen J.A."/>
        </authorList>
    </citation>
    <scope>NUCLEOTIDE SEQUENCE [LARGE SCALE GENOMIC DNA]</scope>
    <source>
        <strain evidence="2">ATCC 23117 / DSM 6794 / NBRC 15988 / NCIMB 1366 / Sio-4</strain>
    </source>
</reference>
<dbReference type="KEGG" id="fli:Fleli_3346"/>
<gene>
    <name evidence="1" type="ordered locus">Fleli_3346</name>
</gene>
<protein>
    <submittedName>
        <fullName evidence="1">Uncharacterized protein</fullName>
    </submittedName>
</protein>
<organism evidence="1 2">
    <name type="scientific">Bernardetia litoralis (strain ATCC 23117 / DSM 6794 / NBRC 15988 / NCIMB 1366 / Fx l1 / Sio-4)</name>
    <name type="common">Flexibacter litoralis</name>
    <dbReference type="NCBI Taxonomy" id="880071"/>
    <lineage>
        <taxon>Bacteria</taxon>
        <taxon>Pseudomonadati</taxon>
        <taxon>Bacteroidota</taxon>
        <taxon>Cytophagia</taxon>
        <taxon>Cytophagales</taxon>
        <taxon>Bernardetiaceae</taxon>
        <taxon>Bernardetia</taxon>
    </lineage>
</organism>
<proteinExistence type="predicted"/>